<dbReference type="PANTHER" id="PTHR43394:SF1">
    <property type="entry name" value="ATP-BINDING CASSETTE SUB-FAMILY B MEMBER 10, MITOCHONDRIAL"/>
    <property type="match status" value="1"/>
</dbReference>
<dbReference type="PROSITE" id="PS50893">
    <property type="entry name" value="ABC_TRANSPORTER_2"/>
    <property type="match status" value="1"/>
</dbReference>
<evidence type="ECO:0000256" key="11">
    <source>
        <dbReference type="SAM" id="Phobius"/>
    </source>
</evidence>
<keyword evidence="5" id="KW-0547">Nucleotide-binding</keyword>
<dbReference type="Gene3D" id="1.20.1560.10">
    <property type="entry name" value="ABC transporter type 1, transmembrane domain"/>
    <property type="match status" value="1"/>
</dbReference>
<keyword evidence="3" id="KW-1003">Cell membrane</keyword>
<dbReference type="NCBIfam" id="TIGR02203">
    <property type="entry name" value="MsbA_lipidA"/>
    <property type="match status" value="1"/>
</dbReference>
<dbReference type="AlphaFoldDB" id="A0A1Y1SFT1"/>
<feature type="domain" description="ABC transmembrane type-1" evidence="13">
    <location>
        <begin position="32"/>
        <end position="314"/>
    </location>
</feature>
<dbReference type="GO" id="GO:0005524">
    <property type="term" value="F:ATP binding"/>
    <property type="evidence" value="ECO:0007669"/>
    <property type="project" value="UniProtKB-KW"/>
</dbReference>
<evidence type="ECO:0000256" key="6">
    <source>
        <dbReference type="ARBA" id="ARBA00022840"/>
    </source>
</evidence>
<keyword evidence="9" id="KW-0445">Lipid transport</keyword>
<accession>A0A1Y1SFT1</accession>
<dbReference type="Pfam" id="PF00664">
    <property type="entry name" value="ABC_membrane"/>
    <property type="match status" value="1"/>
</dbReference>
<evidence type="ECO:0000256" key="2">
    <source>
        <dbReference type="ARBA" id="ARBA00022448"/>
    </source>
</evidence>
<dbReference type="STRING" id="1317117.ATO7_01195"/>
<evidence type="ECO:0000256" key="10">
    <source>
        <dbReference type="ARBA" id="ARBA00023136"/>
    </source>
</evidence>
<evidence type="ECO:0000256" key="5">
    <source>
        <dbReference type="ARBA" id="ARBA00022741"/>
    </source>
</evidence>
<feature type="transmembrane region" description="Helical" evidence="11">
    <location>
        <begin position="173"/>
        <end position="190"/>
    </location>
</feature>
<evidence type="ECO:0000256" key="9">
    <source>
        <dbReference type="ARBA" id="ARBA00023055"/>
    </source>
</evidence>
<dbReference type="SUPFAM" id="SSF52540">
    <property type="entry name" value="P-loop containing nucleoside triphosphate hydrolases"/>
    <property type="match status" value="1"/>
</dbReference>
<dbReference type="EMBL" id="AQQV01000001">
    <property type="protein sequence ID" value="ORE88448.1"/>
    <property type="molecule type" value="Genomic_DNA"/>
</dbReference>
<dbReference type="InterPro" id="IPR011917">
    <property type="entry name" value="ABC_transpr_lipidA"/>
</dbReference>
<feature type="transmembrane region" description="Helical" evidence="11">
    <location>
        <begin position="30"/>
        <end position="51"/>
    </location>
</feature>
<gene>
    <name evidence="14" type="ORF">ATO7_01195</name>
</gene>
<keyword evidence="6" id="KW-0067">ATP-binding</keyword>
<dbReference type="InterPro" id="IPR039421">
    <property type="entry name" value="Type_1_exporter"/>
</dbReference>
<dbReference type="InterPro" id="IPR036640">
    <property type="entry name" value="ABC1_TM_sf"/>
</dbReference>
<comment type="caution">
    <text evidence="14">The sequence shown here is derived from an EMBL/GenBank/DDBJ whole genome shotgun (WGS) entry which is preliminary data.</text>
</comment>
<dbReference type="Proteomes" id="UP000192342">
    <property type="component" value="Unassembled WGS sequence"/>
</dbReference>
<dbReference type="FunFam" id="3.40.50.300:FF:000140">
    <property type="entry name" value="Lipid A export ATP-binding/permease protein MsbA"/>
    <property type="match status" value="1"/>
</dbReference>
<dbReference type="InterPro" id="IPR003439">
    <property type="entry name" value="ABC_transporter-like_ATP-bd"/>
</dbReference>
<dbReference type="PROSITE" id="PS50929">
    <property type="entry name" value="ABC_TM1F"/>
    <property type="match status" value="1"/>
</dbReference>
<evidence type="ECO:0000313" key="14">
    <source>
        <dbReference type="EMBL" id="ORE88448.1"/>
    </source>
</evidence>
<feature type="transmembrane region" description="Helical" evidence="11">
    <location>
        <begin position="150"/>
        <end position="167"/>
    </location>
</feature>
<keyword evidence="10 11" id="KW-0472">Membrane</keyword>
<proteinExistence type="predicted"/>
<evidence type="ECO:0000256" key="3">
    <source>
        <dbReference type="ARBA" id="ARBA00022475"/>
    </source>
</evidence>
<dbReference type="CDD" id="cd18552">
    <property type="entry name" value="ABC_6TM_MsbA_like"/>
    <property type="match status" value="1"/>
</dbReference>
<dbReference type="InterPro" id="IPR027417">
    <property type="entry name" value="P-loop_NTPase"/>
</dbReference>
<comment type="subcellular location">
    <subcellularLocation>
        <location evidence="1">Cell membrane</location>
        <topology evidence="1">Multi-pass membrane protein</topology>
    </subcellularLocation>
</comment>
<dbReference type="GO" id="GO:0016887">
    <property type="term" value="F:ATP hydrolysis activity"/>
    <property type="evidence" value="ECO:0007669"/>
    <property type="project" value="InterPro"/>
</dbReference>
<evidence type="ECO:0000256" key="7">
    <source>
        <dbReference type="ARBA" id="ARBA00022967"/>
    </source>
</evidence>
<feature type="transmembrane region" description="Helical" evidence="11">
    <location>
        <begin position="71"/>
        <end position="96"/>
    </location>
</feature>
<dbReference type="GO" id="GO:0034040">
    <property type="term" value="F:ATPase-coupled lipid transmembrane transporter activity"/>
    <property type="evidence" value="ECO:0007669"/>
    <property type="project" value="InterPro"/>
</dbReference>
<feature type="transmembrane region" description="Helical" evidence="11">
    <location>
        <begin position="253"/>
        <end position="274"/>
    </location>
</feature>
<evidence type="ECO:0000256" key="1">
    <source>
        <dbReference type="ARBA" id="ARBA00004651"/>
    </source>
</evidence>
<dbReference type="PANTHER" id="PTHR43394">
    <property type="entry name" value="ATP-DEPENDENT PERMEASE MDL1, MITOCHONDRIAL"/>
    <property type="match status" value="1"/>
</dbReference>
<dbReference type="Pfam" id="PF00005">
    <property type="entry name" value="ABC_tran"/>
    <property type="match status" value="1"/>
</dbReference>
<reference evidence="14 15" key="1">
    <citation type="submission" date="2013-04" db="EMBL/GenBank/DDBJ databases">
        <title>Oceanococcus atlanticus 22II-S10r2 Genome Sequencing.</title>
        <authorList>
            <person name="Lai Q."/>
            <person name="Li G."/>
            <person name="Shao Z."/>
        </authorList>
    </citation>
    <scope>NUCLEOTIDE SEQUENCE [LARGE SCALE GENOMIC DNA]</scope>
    <source>
        <strain evidence="14 15">22II-S10r2</strain>
    </source>
</reference>
<evidence type="ECO:0000259" key="13">
    <source>
        <dbReference type="PROSITE" id="PS50929"/>
    </source>
</evidence>
<feature type="domain" description="ABC transporter" evidence="12">
    <location>
        <begin position="346"/>
        <end position="582"/>
    </location>
</feature>
<dbReference type="PROSITE" id="PS00211">
    <property type="entry name" value="ABC_TRANSPORTER_1"/>
    <property type="match status" value="1"/>
</dbReference>
<evidence type="ECO:0000313" key="15">
    <source>
        <dbReference type="Proteomes" id="UP000192342"/>
    </source>
</evidence>
<dbReference type="SMART" id="SM00382">
    <property type="entry name" value="AAA"/>
    <property type="match status" value="1"/>
</dbReference>
<sequence>MRGMSDRKSDGSGMDVYLRLLEYAKPHWRMFLFSLLGMAGFAAADVSFVALMRPLLDGSFVDKDPAIIARMPWVILGLFLLRGVSAFVSAYCMAWVGRQVIKALRSQIFDQYLRLPVAFFDQSSSGNLIAKLTYHTEQVAESTTNALTSVVRDGLTVIGLICLMLYLDWRLTCFILAVGPLIALLVTYVSRRFRKISTRIQDSMGDVTHVAEEAISGQRVIKLYDGADYEAAHFASANETNRRQHLKLVSTRAGSTAMVQFIAAWAVAAIVYFATSPAMIDSMTPGTFVAFVGAMMSLLQPLKHLTTVNEKLQRGIAAASSIFALLEEPPEPAGGDRALQQAQGRIEIQDLNFRYTEQGPQVLENINLHVEPGQTVAFVGRSGSGKSTLLSLLPRFYDASAGQVLLDGADIREFRLTDLRHQFALVDQNITLFNDTIARNIAYGGLADTSLEQVREAARAAHALEFIEALPQGFDTRVGQNGVLLSGGQRQRLAIARALLKPAPILILDEATSALDTESERAVQQALTTLMQGRTTLVIAHRLSTIQGADLIVVMDAGRVVETGRHEELLARGGYYASLYNMQFNDE</sequence>
<organism evidence="14 15">
    <name type="scientific">Oceanococcus atlanticus</name>
    <dbReference type="NCBI Taxonomy" id="1317117"/>
    <lineage>
        <taxon>Bacteria</taxon>
        <taxon>Pseudomonadati</taxon>
        <taxon>Pseudomonadota</taxon>
        <taxon>Gammaproteobacteria</taxon>
        <taxon>Chromatiales</taxon>
        <taxon>Oceanococcaceae</taxon>
        <taxon>Oceanococcus</taxon>
    </lineage>
</organism>
<evidence type="ECO:0000259" key="12">
    <source>
        <dbReference type="PROSITE" id="PS50893"/>
    </source>
</evidence>
<keyword evidence="7" id="KW-1278">Translocase</keyword>
<dbReference type="InterPro" id="IPR003593">
    <property type="entry name" value="AAA+_ATPase"/>
</dbReference>
<dbReference type="Gene3D" id="3.40.50.300">
    <property type="entry name" value="P-loop containing nucleotide triphosphate hydrolases"/>
    <property type="match status" value="1"/>
</dbReference>
<dbReference type="GO" id="GO:0005886">
    <property type="term" value="C:plasma membrane"/>
    <property type="evidence" value="ECO:0007669"/>
    <property type="project" value="UniProtKB-SubCell"/>
</dbReference>
<name>A0A1Y1SFT1_9GAMM</name>
<dbReference type="GO" id="GO:0015421">
    <property type="term" value="F:ABC-type oligopeptide transporter activity"/>
    <property type="evidence" value="ECO:0007669"/>
    <property type="project" value="TreeGrafter"/>
</dbReference>
<dbReference type="SUPFAM" id="SSF90123">
    <property type="entry name" value="ABC transporter transmembrane region"/>
    <property type="match status" value="1"/>
</dbReference>
<keyword evidence="4 11" id="KW-0812">Transmembrane</keyword>
<keyword evidence="15" id="KW-1185">Reference proteome</keyword>
<evidence type="ECO:0000256" key="8">
    <source>
        <dbReference type="ARBA" id="ARBA00022989"/>
    </source>
</evidence>
<keyword evidence="8 11" id="KW-1133">Transmembrane helix</keyword>
<dbReference type="InterPro" id="IPR017871">
    <property type="entry name" value="ABC_transporter-like_CS"/>
</dbReference>
<dbReference type="InterPro" id="IPR011527">
    <property type="entry name" value="ABC1_TM_dom"/>
</dbReference>
<protein>
    <submittedName>
        <fullName evidence="14">Lipid A ABC exporter, fused ATPase and inner membrane subunits MsbA</fullName>
    </submittedName>
</protein>
<evidence type="ECO:0000256" key="4">
    <source>
        <dbReference type="ARBA" id="ARBA00022692"/>
    </source>
</evidence>
<keyword evidence="2" id="KW-0813">Transport</keyword>